<dbReference type="InterPro" id="IPR008183">
    <property type="entry name" value="Aldose_1/G6P_1-epimerase"/>
</dbReference>
<comment type="caution">
    <text evidence="12">The sequence shown here is derived from an EMBL/GenBank/DDBJ whole genome shotgun (WGS) entry which is preliminary data.</text>
</comment>
<dbReference type="SUPFAM" id="SSF74650">
    <property type="entry name" value="Galactose mutarotase-like"/>
    <property type="match status" value="1"/>
</dbReference>
<evidence type="ECO:0000256" key="7">
    <source>
        <dbReference type="ARBA" id="ARBA00023277"/>
    </source>
</evidence>
<evidence type="ECO:0000256" key="1">
    <source>
        <dbReference type="ARBA" id="ARBA00001614"/>
    </source>
</evidence>
<feature type="active site" description="Proton donor" evidence="9">
    <location>
        <position position="173"/>
    </location>
</feature>
<sequence length="342" mass="38308">MLITSRIVAPDQHPYHVITLRNNCGMQVKVTDWGATLLSVIVPVQGKLRETLCSCPLSQLANNQAYLGATIGRFANRINQGKFRLNGYTQHIVKNQQNRHTLHGGKGFDQRRWQIEQVNDNKVTLSLFSADGDQGFSGNLSVQATYQLMADNRLVLTLTAVSDQDTALNLTNHAYFNLDGHLSDVRQHQLQLFADYYLPVDPQGIPNRPLTKVENSHFDFRQPKKIAQDFLQDNDQQAVGGYDHAFLLQGKLGELKPAAKLTSASGDLTLLFSTNQAAVQVYTGNFLAGNPSHSGIYQNHQAIALEPEALPDAPNHPEWYQYGGIQKANRRYQHQIVYQFLD</sequence>
<dbReference type="InterPro" id="IPR047215">
    <property type="entry name" value="Galactose_mutarotase-like"/>
</dbReference>
<dbReference type="PANTHER" id="PTHR10091">
    <property type="entry name" value="ALDOSE-1-EPIMERASE"/>
    <property type="match status" value="1"/>
</dbReference>
<evidence type="ECO:0000256" key="8">
    <source>
        <dbReference type="PIRNR" id="PIRNR005096"/>
    </source>
</evidence>
<dbReference type="GO" id="GO:0006006">
    <property type="term" value="P:glucose metabolic process"/>
    <property type="evidence" value="ECO:0007669"/>
    <property type="project" value="TreeGrafter"/>
</dbReference>
<comment type="similarity">
    <text evidence="3 8">Belongs to the aldose epimerase family.</text>
</comment>
<dbReference type="AlphaFoldDB" id="A0A1A7PQH3"/>
<dbReference type="Proteomes" id="UP000092626">
    <property type="component" value="Unassembled WGS sequence"/>
</dbReference>
<keyword evidence="6 8" id="KW-0413">Isomerase</keyword>
<dbReference type="UniPathway" id="UPA00242"/>
<evidence type="ECO:0000256" key="6">
    <source>
        <dbReference type="ARBA" id="ARBA00023235"/>
    </source>
</evidence>
<dbReference type="PIRSF" id="PIRSF005096">
    <property type="entry name" value="GALM"/>
    <property type="match status" value="1"/>
</dbReference>
<comment type="pathway">
    <text evidence="2 8">Carbohydrate metabolism; hexose metabolism.</text>
</comment>
<evidence type="ECO:0000256" key="3">
    <source>
        <dbReference type="ARBA" id="ARBA00006206"/>
    </source>
</evidence>
<evidence type="ECO:0000256" key="2">
    <source>
        <dbReference type="ARBA" id="ARBA00005028"/>
    </source>
</evidence>
<dbReference type="CDD" id="cd09019">
    <property type="entry name" value="galactose_mutarotase_like"/>
    <property type="match status" value="1"/>
</dbReference>
<dbReference type="EMBL" id="JTJR01000035">
    <property type="protein sequence ID" value="OBX03967.1"/>
    <property type="molecule type" value="Genomic_DNA"/>
</dbReference>
<dbReference type="EC" id="5.1.3.3" evidence="4 8"/>
<reference evidence="12 13" key="1">
    <citation type="submission" date="2014-11" db="EMBL/GenBank/DDBJ databases">
        <title>Pan-genome of Gallibacterium spp.</title>
        <authorList>
            <person name="Kudirkiene E."/>
            <person name="Bojesen A.M."/>
        </authorList>
    </citation>
    <scope>NUCLEOTIDE SEQUENCE [LARGE SCALE GENOMIC DNA]</scope>
    <source>
        <strain evidence="12 13">59/S3/89</strain>
    </source>
</reference>
<dbReference type="GO" id="GO:0033499">
    <property type="term" value="P:galactose catabolic process via UDP-galactose, Leloir pathway"/>
    <property type="evidence" value="ECO:0007669"/>
    <property type="project" value="TreeGrafter"/>
</dbReference>
<proteinExistence type="inferred from homology"/>
<feature type="binding site" evidence="11">
    <location>
        <begin position="173"/>
        <end position="175"/>
    </location>
    <ligand>
        <name>beta-D-galactose</name>
        <dbReference type="ChEBI" id="CHEBI:27667"/>
    </ligand>
</feature>
<evidence type="ECO:0000313" key="13">
    <source>
        <dbReference type="Proteomes" id="UP000092626"/>
    </source>
</evidence>
<protein>
    <recommendedName>
        <fullName evidence="5 8">Aldose 1-epimerase</fullName>
        <ecNumber evidence="4 8">5.1.3.3</ecNumber>
    </recommendedName>
</protein>
<evidence type="ECO:0000256" key="9">
    <source>
        <dbReference type="PIRSR" id="PIRSR005096-1"/>
    </source>
</evidence>
<name>A0A1A7PQH3_9PAST</name>
<dbReference type="PROSITE" id="PS00545">
    <property type="entry name" value="ALDOSE_1_EPIMERASE"/>
    <property type="match status" value="1"/>
</dbReference>
<dbReference type="GO" id="GO:0005737">
    <property type="term" value="C:cytoplasm"/>
    <property type="evidence" value="ECO:0007669"/>
    <property type="project" value="TreeGrafter"/>
</dbReference>
<comment type="catalytic activity">
    <reaction evidence="1 8">
        <text>alpha-D-glucose = beta-D-glucose</text>
        <dbReference type="Rhea" id="RHEA:10264"/>
        <dbReference type="ChEBI" id="CHEBI:15903"/>
        <dbReference type="ChEBI" id="CHEBI:17925"/>
        <dbReference type="EC" id="5.1.3.3"/>
    </reaction>
</comment>
<dbReference type="PANTHER" id="PTHR10091:SF0">
    <property type="entry name" value="GALACTOSE MUTAROTASE"/>
    <property type="match status" value="1"/>
</dbReference>
<evidence type="ECO:0000256" key="4">
    <source>
        <dbReference type="ARBA" id="ARBA00013185"/>
    </source>
</evidence>
<evidence type="ECO:0000256" key="11">
    <source>
        <dbReference type="PIRSR" id="PIRSR005096-3"/>
    </source>
</evidence>
<feature type="binding site" evidence="10">
    <location>
        <position position="243"/>
    </location>
    <ligand>
        <name>beta-D-galactose</name>
        <dbReference type="ChEBI" id="CHEBI:27667"/>
    </ligand>
</feature>
<feature type="binding site" evidence="11">
    <location>
        <begin position="76"/>
        <end position="77"/>
    </location>
    <ligand>
        <name>beta-D-galactose</name>
        <dbReference type="ChEBI" id="CHEBI:27667"/>
    </ligand>
</feature>
<accession>A0A1A7PQH3</accession>
<evidence type="ECO:0000313" key="12">
    <source>
        <dbReference type="EMBL" id="OBX03967.1"/>
    </source>
</evidence>
<dbReference type="GO" id="GO:0004034">
    <property type="term" value="F:aldose 1-epimerase activity"/>
    <property type="evidence" value="ECO:0007669"/>
    <property type="project" value="UniProtKB-EC"/>
</dbReference>
<dbReference type="Pfam" id="PF01263">
    <property type="entry name" value="Aldose_epim"/>
    <property type="match status" value="1"/>
</dbReference>
<dbReference type="InterPro" id="IPR018052">
    <property type="entry name" value="Ald1_epimerase_CS"/>
</dbReference>
<evidence type="ECO:0000256" key="10">
    <source>
        <dbReference type="PIRSR" id="PIRSR005096-2"/>
    </source>
</evidence>
<dbReference type="InterPro" id="IPR014718">
    <property type="entry name" value="GH-type_carb-bd"/>
</dbReference>
<dbReference type="InterPro" id="IPR011013">
    <property type="entry name" value="Gal_mutarotase_sf_dom"/>
</dbReference>
<dbReference type="RefSeq" id="WP_065237814.1">
    <property type="nucleotide sequence ID" value="NZ_JTJR01000035.1"/>
</dbReference>
<dbReference type="GO" id="GO:0030246">
    <property type="term" value="F:carbohydrate binding"/>
    <property type="evidence" value="ECO:0007669"/>
    <property type="project" value="InterPro"/>
</dbReference>
<dbReference type="Gene3D" id="2.70.98.10">
    <property type="match status" value="1"/>
</dbReference>
<dbReference type="InterPro" id="IPR015443">
    <property type="entry name" value="Aldose_1-epimerase"/>
</dbReference>
<keyword evidence="7 8" id="KW-0119">Carbohydrate metabolism</keyword>
<dbReference type="PATRIC" id="fig|505345.6.peg.1790"/>
<feature type="active site" description="Proton acceptor" evidence="9">
    <location>
        <position position="306"/>
    </location>
</feature>
<dbReference type="NCBIfam" id="NF008277">
    <property type="entry name" value="PRK11055.1"/>
    <property type="match status" value="1"/>
</dbReference>
<organism evidence="12 13">
    <name type="scientific">Gallibacterium genomosp. 3</name>
    <dbReference type="NCBI Taxonomy" id="505345"/>
    <lineage>
        <taxon>Bacteria</taxon>
        <taxon>Pseudomonadati</taxon>
        <taxon>Pseudomonadota</taxon>
        <taxon>Gammaproteobacteria</taxon>
        <taxon>Pasteurellales</taxon>
        <taxon>Pasteurellaceae</taxon>
        <taxon>Gallibacterium</taxon>
    </lineage>
</organism>
<gene>
    <name evidence="12" type="primary">galM</name>
    <name evidence="12" type="ORF">QV06_08780</name>
</gene>
<evidence type="ECO:0000256" key="5">
    <source>
        <dbReference type="ARBA" id="ARBA00014165"/>
    </source>
</evidence>
<dbReference type="STRING" id="505345.QV06_08780"/>